<dbReference type="GO" id="GO:0005506">
    <property type="term" value="F:iron ion binding"/>
    <property type="evidence" value="ECO:0007669"/>
    <property type="project" value="InterPro"/>
</dbReference>
<evidence type="ECO:0000313" key="2">
    <source>
        <dbReference type="Proteomes" id="UP000245812"/>
    </source>
</evidence>
<dbReference type="SUPFAM" id="SSF47175">
    <property type="entry name" value="Cytochromes"/>
    <property type="match status" value="1"/>
</dbReference>
<accession>A0A316IXI6</accession>
<keyword evidence="2" id="KW-1185">Reference proteome</keyword>
<gene>
    <name evidence="1" type="ORF">C7456_10314</name>
</gene>
<dbReference type="InterPro" id="IPR002321">
    <property type="entry name" value="Cyt_c_II"/>
</dbReference>
<evidence type="ECO:0000313" key="1">
    <source>
        <dbReference type="EMBL" id="PWK91895.1"/>
    </source>
</evidence>
<dbReference type="OrthoDB" id="5984407at2"/>
<proteinExistence type="predicted"/>
<dbReference type="AlphaFoldDB" id="A0A316IXI6"/>
<dbReference type="GO" id="GO:0020037">
    <property type="term" value="F:heme binding"/>
    <property type="evidence" value="ECO:0007669"/>
    <property type="project" value="InterPro"/>
</dbReference>
<dbReference type="InterPro" id="IPR010980">
    <property type="entry name" value="Cyt_c/b562"/>
</dbReference>
<dbReference type="EMBL" id="QGHC01000003">
    <property type="protein sequence ID" value="PWK91895.1"/>
    <property type="molecule type" value="Genomic_DNA"/>
</dbReference>
<comment type="caution">
    <text evidence="1">The sequence shown here is derived from an EMBL/GenBank/DDBJ whole genome shotgun (WGS) entry which is preliminary data.</text>
</comment>
<name>A0A316IXI6_9GAMM</name>
<dbReference type="Proteomes" id="UP000245812">
    <property type="component" value="Unassembled WGS sequence"/>
</dbReference>
<dbReference type="RefSeq" id="WP_109722488.1">
    <property type="nucleotide sequence ID" value="NZ_MSZV01000069.1"/>
</dbReference>
<organism evidence="1 2">
    <name type="scientific">Fulvimonas soli</name>
    <dbReference type="NCBI Taxonomy" id="155197"/>
    <lineage>
        <taxon>Bacteria</taxon>
        <taxon>Pseudomonadati</taxon>
        <taxon>Pseudomonadota</taxon>
        <taxon>Gammaproteobacteria</taxon>
        <taxon>Lysobacterales</taxon>
        <taxon>Rhodanobacteraceae</taxon>
        <taxon>Fulvimonas</taxon>
    </lineage>
</organism>
<dbReference type="Gene3D" id="1.20.120.10">
    <property type="entry name" value="Cytochrome c/b562"/>
    <property type="match status" value="1"/>
</dbReference>
<reference evidence="1 2" key="1">
    <citation type="submission" date="2018-05" db="EMBL/GenBank/DDBJ databases">
        <title>Genomic Encyclopedia of Type Strains, Phase IV (KMG-IV): sequencing the most valuable type-strain genomes for metagenomic binning, comparative biology and taxonomic classification.</title>
        <authorList>
            <person name="Goeker M."/>
        </authorList>
    </citation>
    <scope>NUCLEOTIDE SEQUENCE [LARGE SCALE GENOMIC DNA]</scope>
    <source>
        <strain evidence="1 2">DSM 14263</strain>
    </source>
</reference>
<sequence length="129" mass="13590">MRAALLIVLGLAIGIVGTVFTMNALHERDPLPHAVMHLMAFHAGQLKQELKAQRCDAGTSQHHLVQLQAVSSDIAAAFAGADEDFIKAADKLHAAVNGAVQSAPADCPALAAASKPINEACQSCHEQYR</sequence>
<dbReference type="GO" id="GO:0009055">
    <property type="term" value="F:electron transfer activity"/>
    <property type="evidence" value="ECO:0007669"/>
    <property type="project" value="InterPro"/>
</dbReference>
<dbReference type="GO" id="GO:0022900">
    <property type="term" value="P:electron transport chain"/>
    <property type="evidence" value="ECO:0007669"/>
    <property type="project" value="InterPro"/>
</dbReference>
<dbReference type="PROSITE" id="PS51009">
    <property type="entry name" value="CYTCII"/>
    <property type="match status" value="1"/>
</dbReference>
<protein>
    <submittedName>
        <fullName evidence="1">Cytochrome c</fullName>
    </submittedName>
</protein>